<evidence type="ECO:0000256" key="1">
    <source>
        <dbReference type="SAM" id="MobiDB-lite"/>
    </source>
</evidence>
<protein>
    <submittedName>
        <fullName evidence="2">Uncharacterized protein</fullName>
    </submittedName>
</protein>
<evidence type="ECO:0000313" key="3">
    <source>
        <dbReference type="Proteomes" id="UP000020467"/>
    </source>
</evidence>
<name>A0A010RM82_9PEZI</name>
<dbReference type="OrthoDB" id="4823567at2759"/>
<comment type="caution">
    <text evidence="2">The sequence shown here is derived from an EMBL/GenBank/DDBJ whole genome shotgun (WGS) entry which is preliminary data.</text>
</comment>
<evidence type="ECO:0000313" key="2">
    <source>
        <dbReference type="EMBL" id="EXF79064.1"/>
    </source>
</evidence>
<feature type="region of interest" description="Disordered" evidence="1">
    <location>
        <begin position="135"/>
        <end position="158"/>
    </location>
</feature>
<dbReference type="KEGG" id="cfj:CFIO01_06386"/>
<keyword evidence="3" id="KW-1185">Reference proteome</keyword>
<gene>
    <name evidence="2" type="ORF">CFIO01_06386</name>
</gene>
<sequence>MDNTLAWGGSQLIDKLPNLTSLHIHGITRLKFYSDPMPCHGYPALARLRLLEVSIFGRGESPDGSIIRELSWSNRNVESEITPCDIVEELSKQIPETLKHLEIGPWFGWEGRAVHGPRREWRPVAGYATFQPEEAQNLGGQSVPHTLLEENPQGDIDE</sequence>
<dbReference type="Proteomes" id="UP000020467">
    <property type="component" value="Unassembled WGS sequence"/>
</dbReference>
<proteinExistence type="predicted"/>
<reference evidence="2 3" key="1">
    <citation type="submission" date="2014-02" db="EMBL/GenBank/DDBJ databases">
        <title>The genome sequence of Colletotrichum fioriniae PJ7.</title>
        <authorList>
            <person name="Baroncelli R."/>
            <person name="Thon M.R."/>
        </authorList>
    </citation>
    <scope>NUCLEOTIDE SEQUENCE [LARGE SCALE GENOMIC DNA]</scope>
    <source>
        <strain evidence="2 3">PJ7</strain>
    </source>
</reference>
<dbReference type="HOGENOM" id="CLU_1669250_0_0_1"/>
<dbReference type="AlphaFoldDB" id="A0A010RM82"/>
<organism evidence="2 3">
    <name type="scientific">Colletotrichum fioriniae PJ7</name>
    <dbReference type="NCBI Taxonomy" id="1445577"/>
    <lineage>
        <taxon>Eukaryota</taxon>
        <taxon>Fungi</taxon>
        <taxon>Dikarya</taxon>
        <taxon>Ascomycota</taxon>
        <taxon>Pezizomycotina</taxon>
        <taxon>Sordariomycetes</taxon>
        <taxon>Hypocreomycetidae</taxon>
        <taxon>Glomerellales</taxon>
        <taxon>Glomerellaceae</taxon>
        <taxon>Colletotrichum</taxon>
        <taxon>Colletotrichum acutatum species complex</taxon>
    </lineage>
</organism>
<accession>A0A010RM82</accession>
<dbReference type="EMBL" id="JARH01000575">
    <property type="protein sequence ID" value="EXF79064.1"/>
    <property type="molecule type" value="Genomic_DNA"/>
</dbReference>